<evidence type="ECO:0000256" key="6">
    <source>
        <dbReference type="ARBA" id="ARBA00022756"/>
    </source>
</evidence>
<keyword evidence="6 9" id="KW-0093">Biotin biosynthesis</keyword>
<evidence type="ECO:0000256" key="4">
    <source>
        <dbReference type="ARBA" id="ARBA00011738"/>
    </source>
</evidence>
<feature type="region of interest" description="Disordered" evidence="11">
    <location>
        <begin position="1"/>
        <end position="20"/>
    </location>
</feature>
<feature type="binding site" evidence="9">
    <location>
        <position position="44"/>
    </location>
    <ligand>
        <name>substrate</name>
    </ligand>
</feature>
<feature type="binding site" evidence="9">
    <location>
        <position position="380"/>
    </location>
    <ligand>
        <name>substrate</name>
    </ligand>
</feature>
<evidence type="ECO:0000313" key="13">
    <source>
        <dbReference type="EMBL" id="VFK55072.1"/>
    </source>
</evidence>
<evidence type="ECO:0000256" key="8">
    <source>
        <dbReference type="ARBA" id="ARBA00047715"/>
    </source>
</evidence>
<proteinExistence type="inferred from homology"/>
<keyword evidence="7 9" id="KW-0663">Pyridoxal phosphate</keyword>
<reference evidence="13" key="1">
    <citation type="submission" date="2019-02" db="EMBL/GenBank/DDBJ databases">
        <authorList>
            <person name="Gruber-Vodicka R. H."/>
            <person name="Seah K. B. B."/>
        </authorList>
    </citation>
    <scope>NUCLEOTIDE SEQUENCE</scope>
    <source>
        <strain evidence="13">BECK_BZ126</strain>
    </source>
</reference>
<dbReference type="PANTHER" id="PTHR13693">
    <property type="entry name" value="CLASS II AMINOTRANSFERASE/8-AMINO-7-OXONONANOATE SYNTHASE"/>
    <property type="match status" value="1"/>
</dbReference>
<dbReference type="InterPro" id="IPR022834">
    <property type="entry name" value="AONS_Proteobacteria"/>
</dbReference>
<dbReference type="Gene3D" id="3.40.640.10">
    <property type="entry name" value="Type I PLP-dependent aspartate aminotransferase-like (Major domain)"/>
    <property type="match status" value="1"/>
</dbReference>
<comment type="subunit">
    <text evidence="4 9">Homodimer.</text>
</comment>
<comment type="function">
    <text evidence="9">Catalyzes the decarboxylative condensation of pimeloyl-[acyl-carrier protein] and L-alanine to produce 8-amino-7-oxononanoate (AON), [acyl-carrier protein], and carbon dioxide.</text>
</comment>
<organism evidence="13">
    <name type="scientific">Candidatus Kentrum sp. TC</name>
    <dbReference type="NCBI Taxonomy" id="2126339"/>
    <lineage>
        <taxon>Bacteria</taxon>
        <taxon>Pseudomonadati</taxon>
        <taxon>Pseudomonadota</taxon>
        <taxon>Gammaproteobacteria</taxon>
        <taxon>Candidatus Kentrum</taxon>
    </lineage>
</organism>
<dbReference type="PROSITE" id="PS00599">
    <property type="entry name" value="AA_TRANSFER_CLASS_2"/>
    <property type="match status" value="1"/>
</dbReference>
<evidence type="ECO:0000256" key="9">
    <source>
        <dbReference type="HAMAP-Rule" id="MF_01693"/>
    </source>
</evidence>
<dbReference type="HAMAP" id="MF_01693">
    <property type="entry name" value="BioF_aminotrans_2"/>
    <property type="match status" value="1"/>
</dbReference>
<comment type="pathway">
    <text evidence="2 9">Cofactor biosynthesis; biotin biosynthesis.</text>
</comment>
<feature type="binding site" evidence="9">
    <location>
        <position position="206"/>
    </location>
    <ligand>
        <name>pyridoxal 5'-phosphate</name>
        <dbReference type="ChEBI" id="CHEBI:597326"/>
    </ligand>
</feature>
<evidence type="ECO:0000256" key="3">
    <source>
        <dbReference type="ARBA" id="ARBA00010008"/>
    </source>
</evidence>
<dbReference type="Gene3D" id="3.90.1150.10">
    <property type="entry name" value="Aspartate Aminotransferase, domain 1"/>
    <property type="match status" value="1"/>
</dbReference>
<dbReference type="GO" id="GO:0009102">
    <property type="term" value="P:biotin biosynthetic process"/>
    <property type="evidence" value="ECO:0007669"/>
    <property type="project" value="UniProtKB-UniRule"/>
</dbReference>
<gene>
    <name evidence="9" type="primary">bioF</name>
    <name evidence="13" type="ORF">BECKTC1821F_GA0114240_100668</name>
</gene>
<protein>
    <recommendedName>
        <fullName evidence="9">8-amino-7-oxononanoate synthase</fullName>
        <shortName evidence="9">AONS</shortName>
        <ecNumber evidence="9">2.3.1.47</ecNumber>
    </recommendedName>
    <alternativeName>
        <fullName evidence="9">7-keto-8-amino-pelargonic acid synthase</fullName>
        <shortName evidence="9">7-KAP synthase</shortName>
        <shortName evidence="9">KAPA synthase</shortName>
    </alternativeName>
    <alternativeName>
        <fullName evidence="9">8-amino-7-ketopelargonate synthase</fullName>
    </alternativeName>
</protein>
<feature type="binding site" evidence="9">
    <location>
        <position position="263"/>
    </location>
    <ligand>
        <name>pyridoxal 5'-phosphate</name>
        <dbReference type="ChEBI" id="CHEBI:597326"/>
    </ligand>
</feature>
<dbReference type="Pfam" id="PF00155">
    <property type="entry name" value="Aminotran_1_2"/>
    <property type="match status" value="1"/>
</dbReference>
<evidence type="ECO:0000256" key="10">
    <source>
        <dbReference type="PIRSR" id="PIRSR604723-51"/>
    </source>
</evidence>
<dbReference type="EMBL" id="CAADFW010000006">
    <property type="protein sequence ID" value="VFK55072.1"/>
    <property type="molecule type" value="Genomic_DNA"/>
</dbReference>
<dbReference type="InterPro" id="IPR015421">
    <property type="entry name" value="PyrdxlP-dep_Trfase_major"/>
</dbReference>
<comment type="similarity">
    <text evidence="3 9">Belongs to the class-II pyridoxal-phosphate-dependent aminotransferase family. BioF subfamily.</text>
</comment>
<name>A0A450ZMT2_9GAMM</name>
<evidence type="ECO:0000256" key="5">
    <source>
        <dbReference type="ARBA" id="ARBA00022679"/>
    </source>
</evidence>
<dbReference type="InterPro" id="IPR001917">
    <property type="entry name" value="Aminotrans_II_pyridoxalP_BS"/>
</dbReference>
<evidence type="ECO:0000256" key="11">
    <source>
        <dbReference type="SAM" id="MobiDB-lite"/>
    </source>
</evidence>
<dbReference type="InterPro" id="IPR015422">
    <property type="entry name" value="PyrdxlP-dep_Trfase_small"/>
</dbReference>
<dbReference type="EC" id="2.3.1.47" evidence="9"/>
<dbReference type="GO" id="GO:0030170">
    <property type="term" value="F:pyridoxal phosphate binding"/>
    <property type="evidence" value="ECO:0007669"/>
    <property type="project" value="UniProtKB-UniRule"/>
</dbReference>
<dbReference type="InterPro" id="IPR004723">
    <property type="entry name" value="AONS_Archaea/Proteobacteria"/>
</dbReference>
<dbReference type="PANTHER" id="PTHR13693:SF100">
    <property type="entry name" value="8-AMINO-7-OXONONANOATE SYNTHASE"/>
    <property type="match status" value="1"/>
</dbReference>
<feature type="modified residue" description="N6-(pyridoxal phosphate)lysine" evidence="9 10">
    <location>
        <position position="266"/>
    </location>
</feature>
<evidence type="ECO:0000256" key="2">
    <source>
        <dbReference type="ARBA" id="ARBA00004746"/>
    </source>
</evidence>
<feature type="binding site" evidence="9">
    <location>
        <position position="234"/>
    </location>
    <ligand>
        <name>pyridoxal 5'-phosphate</name>
        <dbReference type="ChEBI" id="CHEBI:597326"/>
    </ligand>
</feature>
<dbReference type="GO" id="GO:0008710">
    <property type="term" value="F:8-amino-7-oxononanoate synthase activity"/>
    <property type="evidence" value="ECO:0007669"/>
    <property type="project" value="UniProtKB-UniRule"/>
</dbReference>
<dbReference type="AlphaFoldDB" id="A0A450ZMT2"/>
<evidence type="ECO:0000259" key="12">
    <source>
        <dbReference type="Pfam" id="PF00155"/>
    </source>
</evidence>
<sequence length="413" mass="44281">MNFPKGMNHAPANPMKDRSDNASASLKEFVLSRLAEHERAGLMRARPVFETPQGVGVRIDGREYLSFCGNDYLGLANDPRVVRAFRRGAERYGVGSGAASVVAGHYRSHHALEEELADFTGRERALLFSTGYMANLGIVTALLGREDMVFQDRLNHASLLDAAIASRARLVRYAHSDSTALETALVDGLGNGRGGRKLIATDGVFSMDGDLAPLPDLAAAARARDAWLMVDDAHGIGVLGKNGGGSLSHFGLGVDAVPILMGTLGKALGTFGAFVAGDHAVVEYIMQKARPFIYTTASPPALAEATRASLAIAREEGWRREHLRELVARFRAGANDLGLPLLASESPIQPVLIGDTHRAMAIGAALRERGFFIQAIRPPTVPKGTSRLRITFSATHEPAQVERLLAALEEVFS</sequence>
<dbReference type="InterPro" id="IPR004839">
    <property type="entry name" value="Aminotransferase_I/II_large"/>
</dbReference>
<dbReference type="InterPro" id="IPR050087">
    <property type="entry name" value="AON_synthase_class-II"/>
</dbReference>
<feature type="binding site" evidence="9">
    <location>
        <position position="156"/>
    </location>
    <ligand>
        <name>substrate</name>
    </ligand>
</feature>
<accession>A0A450ZMT2</accession>
<dbReference type="SUPFAM" id="SSF53383">
    <property type="entry name" value="PLP-dependent transferases"/>
    <property type="match status" value="1"/>
</dbReference>
<comment type="cofactor">
    <cofactor evidence="1 9 10">
        <name>pyridoxal 5'-phosphate</name>
        <dbReference type="ChEBI" id="CHEBI:597326"/>
    </cofactor>
</comment>
<dbReference type="InterPro" id="IPR015424">
    <property type="entry name" value="PyrdxlP-dep_Trfase"/>
</dbReference>
<dbReference type="UniPathway" id="UPA00078"/>
<feature type="domain" description="Aminotransferase class I/classII large" evidence="12">
    <location>
        <begin position="64"/>
        <end position="408"/>
    </location>
</feature>
<comment type="catalytic activity">
    <reaction evidence="8 9">
        <text>6-carboxyhexanoyl-[ACP] + L-alanine + H(+) = (8S)-8-amino-7-oxononanoate + holo-[ACP] + CO2</text>
        <dbReference type="Rhea" id="RHEA:42288"/>
        <dbReference type="Rhea" id="RHEA-COMP:9685"/>
        <dbReference type="Rhea" id="RHEA-COMP:9955"/>
        <dbReference type="ChEBI" id="CHEBI:15378"/>
        <dbReference type="ChEBI" id="CHEBI:16526"/>
        <dbReference type="ChEBI" id="CHEBI:57972"/>
        <dbReference type="ChEBI" id="CHEBI:64479"/>
        <dbReference type="ChEBI" id="CHEBI:78846"/>
        <dbReference type="ChEBI" id="CHEBI:149468"/>
        <dbReference type="EC" id="2.3.1.47"/>
    </reaction>
</comment>
<feature type="binding site" evidence="9">
    <location>
        <begin position="131"/>
        <end position="132"/>
    </location>
    <ligand>
        <name>pyridoxal 5'-phosphate</name>
        <dbReference type="ChEBI" id="CHEBI:597326"/>
    </ligand>
</feature>
<dbReference type="CDD" id="cd06454">
    <property type="entry name" value="KBL_like"/>
    <property type="match status" value="1"/>
</dbReference>
<evidence type="ECO:0000256" key="1">
    <source>
        <dbReference type="ARBA" id="ARBA00001933"/>
    </source>
</evidence>
<keyword evidence="5 9" id="KW-0808">Transferase</keyword>
<dbReference type="NCBIfam" id="TIGR00858">
    <property type="entry name" value="bioF"/>
    <property type="match status" value="1"/>
</dbReference>
<evidence type="ECO:0000256" key="7">
    <source>
        <dbReference type="ARBA" id="ARBA00022898"/>
    </source>
</evidence>